<evidence type="ECO:0000259" key="1">
    <source>
        <dbReference type="SMART" id="SM00959"/>
    </source>
</evidence>
<gene>
    <name evidence="2" type="ORF">HH308_16385</name>
</gene>
<organism evidence="2 3">
    <name type="scientific">Gordonia asplenii</name>
    <dbReference type="NCBI Taxonomy" id="2725283"/>
    <lineage>
        <taxon>Bacteria</taxon>
        <taxon>Bacillati</taxon>
        <taxon>Actinomycetota</taxon>
        <taxon>Actinomycetes</taxon>
        <taxon>Mycobacteriales</taxon>
        <taxon>Gordoniaceae</taxon>
        <taxon>Gordonia</taxon>
    </lineage>
</organism>
<keyword evidence="3" id="KW-1185">Reference proteome</keyword>
<dbReference type="GO" id="GO:0006353">
    <property type="term" value="P:DNA-templated transcription termination"/>
    <property type="evidence" value="ECO:0007669"/>
    <property type="project" value="InterPro"/>
</dbReference>
<dbReference type="Pfam" id="PF07498">
    <property type="entry name" value="Rho_N"/>
    <property type="match status" value="1"/>
</dbReference>
<dbReference type="EMBL" id="JABBNB010000017">
    <property type="protein sequence ID" value="NMO02791.1"/>
    <property type="molecule type" value="Genomic_DNA"/>
</dbReference>
<protein>
    <recommendedName>
        <fullName evidence="1">Rho termination factor-like N-terminal domain-containing protein</fullName>
    </recommendedName>
</protein>
<comment type="caution">
    <text evidence="2">The sequence shown here is derived from an EMBL/GenBank/DDBJ whole genome shotgun (WGS) entry which is preliminary data.</text>
</comment>
<evidence type="ECO:0000313" key="3">
    <source>
        <dbReference type="Proteomes" id="UP000550729"/>
    </source>
</evidence>
<dbReference type="InterPro" id="IPR036269">
    <property type="entry name" value="Rho_N_sf"/>
</dbReference>
<dbReference type="Gene3D" id="1.10.720.10">
    <property type="match status" value="1"/>
</dbReference>
<dbReference type="InterPro" id="IPR011112">
    <property type="entry name" value="Rho-like_N"/>
</dbReference>
<sequence>MREVMVEQHPDIDGRVVARPLTHEAAGTGGVRDLRERTVTELRDLARALGLSGYSGLRKSELVDLIRSAQN</sequence>
<reference evidence="2 3" key="1">
    <citation type="submission" date="2020-04" db="EMBL/GenBank/DDBJ databases">
        <title>Gordonia sp. nov. TBRC 11910.</title>
        <authorList>
            <person name="Suriyachadkun C."/>
        </authorList>
    </citation>
    <scope>NUCLEOTIDE SEQUENCE [LARGE SCALE GENOMIC DNA]</scope>
    <source>
        <strain evidence="2 3">TBRC 11910</strain>
    </source>
</reference>
<dbReference type="SUPFAM" id="SSF68912">
    <property type="entry name" value="Rho N-terminal domain-like"/>
    <property type="match status" value="1"/>
</dbReference>
<evidence type="ECO:0000313" key="2">
    <source>
        <dbReference type="EMBL" id="NMO02791.1"/>
    </source>
</evidence>
<accession>A0A848L2M3</accession>
<dbReference type="SMART" id="SM00959">
    <property type="entry name" value="Rho_N"/>
    <property type="match status" value="1"/>
</dbReference>
<proteinExistence type="predicted"/>
<name>A0A848L2M3_9ACTN</name>
<feature type="domain" description="Rho termination factor-like N-terminal" evidence="1">
    <location>
        <begin position="33"/>
        <end position="71"/>
    </location>
</feature>
<dbReference type="AlphaFoldDB" id="A0A848L2M3"/>
<dbReference type="Proteomes" id="UP000550729">
    <property type="component" value="Unassembled WGS sequence"/>
</dbReference>